<dbReference type="GO" id="GO:0005886">
    <property type="term" value="C:plasma membrane"/>
    <property type="evidence" value="ECO:0007669"/>
    <property type="project" value="UniProtKB-SubCell"/>
</dbReference>
<dbReference type="RefSeq" id="WP_071116729.1">
    <property type="nucleotide sequence ID" value="NZ_MKCS01000002.1"/>
</dbReference>
<evidence type="ECO:0000256" key="2">
    <source>
        <dbReference type="ARBA" id="ARBA00022475"/>
    </source>
</evidence>
<dbReference type="EMBL" id="MKCS01000002">
    <property type="protein sequence ID" value="OHX11702.1"/>
    <property type="molecule type" value="Genomic_DNA"/>
</dbReference>
<evidence type="ECO:0000256" key="6">
    <source>
        <dbReference type="SAM" id="Phobius"/>
    </source>
</evidence>
<dbReference type="PANTHER" id="PTHR43370:SF1">
    <property type="entry name" value="GUANOSINE ABC TRANSPORTER PERMEASE PROTEIN NUPQ"/>
    <property type="match status" value="1"/>
</dbReference>
<name>A0A1S1WWX4_9NEIS</name>
<dbReference type="PANTHER" id="PTHR43370">
    <property type="entry name" value="SUGAR ABC TRANSPORTER INTEGRAL MEMBRANE PROTEIN-RELATED"/>
    <property type="match status" value="1"/>
</dbReference>
<keyword evidence="5 6" id="KW-0472">Membrane</keyword>
<keyword evidence="2" id="KW-1003">Cell membrane</keyword>
<evidence type="ECO:0000256" key="4">
    <source>
        <dbReference type="ARBA" id="ARBA00022989"/>
    </source>
</evidence>
<feature type="transmembrane region" description="Helical" evidence="6">
    <location>
        <begin position="206"/>
        <end position="223"/>
    </location>
</feature>
<feature type="transmembrane region" description="Helical" evidence="6">
    <location>
        <begin position="89"/>
        <end position="111"/>
    </location>
</feature>
<gene>
    <name evidence="7" type="ORF">BI347_18855</name>
</gene>
<organism evidence="7 8">
    <name type="scientific">Chromobacterium sphagni</name>
    <dbReference type="NCBI Taxonomy" id="1903179"/>
    <lineage>
        <taxon>Bacteria</taxon>
        <taxon>Pseudomonadati</taxon>
        <taxon>Pseudomonadota</taxon>
        <taxon>Betaproteobacteria</taxon>
        <taxon>Neisseriales</taxon>
        <taxon>Chromobacteriaceae</taxon>
        <taxon>Chromobacterium</taxon>
    </lineage>
</organism>
<dbReference type="STRING" id="1903179.BI347_18855"/>
<feature type="transmembrane region" description="Helical" evidence="6">
    <location>
        <begin position="287"/>
        <end position="309"/>
    </location>
</feature>
<evidence type="ECO:0000313" key="8">
    <source>
        <dbReference type="Proteomes" id="UP000180088"/>
    </source>
</evidence>
<evidence type="ECO:0000256" key="5">
    <source>
        <dbReference type="ARBA" id="ARBA00023136"/>
    </source>
</evidence>
<dbReference type="OrthoDB" id="9792579at2"/>
<keyword evidence="3 6" id="KW-0812">Transmembrane</keyword>
<dbReference type="InterPro" id="IPR001851">
    <property type="entry name" value="ABC_transp_permease"/>
</dbReference>
<evidence type="ECO:0000256" key="3">
    <source>
        <dbReference type="ARBA" id="ARBA00022692"/>
    </source>
</evidence>
<comment type="caution">
    <text evidence="7">The sequence shown here is derived from an EMBL/GenBank/DDBJ whole genome shotgun (WGS) entry which is preliminary data.</text>
</comment>
<comment type="subcellular location">
    <subcellularLocation>
        <location evidence="1">Cell membrane</location>
        <topology evidence="1">Multi-pass membrane protein</topology>
    </subcellularLocation>
</comment>
<proteinExistence type="predicted"/>
<accession>A0A1S1WWX4</accession>
<dbReference type="GO" id="GO:0022857">
    <property type="term" value="F:transmembrane transporter activity"/>
    <property type="evidence" value="ECO:0007669"/>
    <property type="project" value="InterPro"/>
</dbReference>
<dbReference type="AlphaFoldDB" id="A0A1S1WWX4"/>
<evidence type="ECO:0000313" key="7">
    <source>
        <dbReference type="EMBL" id="OHX11702.1"/>
    </source>
</evidence>
<keyword evidence="4 6" id="KW-1133">Transmembrane helix</keyword>
<sequence>MEMFFSLLDSTVRVATPLVLAALAGMFSERSGVVDISLEGKMLVAAFASAAAAYITHNPWLGLLAGIMAAVSMAMVHAFVSVTYNGNQLISGMAINTVASGITPVLGLAWFQQGGNSPQLPDDGRFHEIVLPFADALRDVPVLGLVYSKLISGHSILVYLTVLIVIPLATWVLYKTRFGLRLRAVGENPHAADTAGISVARVRYTALFWGGVLCGMAGTYLSVYQTGSFIKEMTAGKGFLALAALIFGKWRPLPAVMGCLLFAFADAVQIRLEGVELPVVGQIPSQAIAVIPYVLTVLLLAGFVGRALAPKAIGVPFVKSR</sequence>
<reference evidence="7 8" key="1">
    <citation type="submission" date="2016-09" db="EMBL/GenBank/DDBJ databases">
        <title>Chromobacterium muskegensis sp. nov., an insecticidal bacterium isolated from Sphagnum bogs.</title>
        <authorList>
            <person name="Sparks M.E."/>
            <person name="Blackburn M.B."/>
            <person name="Gundersen-Rindal D.E."/>
            <person name="Mitchell A."/>
            <person name="Farrar R."/>
            <person name="Kuhar D."/>
        </authorList>
    </citation>
    <scope>NUCLEOTIDE SEQUENCE [LARGE SCALE GENOMIC DNA]</scope>
    <source>
        <strain evidence="7 8">37-2</strain>
    </source>
</reference>
<feature type="transmembrane region" description="Helical" evidence="6">
    <location>
        <begin position="156"/>
        <end position="174"/>
    </location>
</feature>
<dbReference type="CDD" id="cd06580">
    <property type="entry name" value="TM_PBP1_transp_TpRbsC_like"/>
    <property type="match status" value="1"/>
</dbReference>
<evidence type="ECO:0000256" key="1">
    <source>
        <dbReference type="ARBA" id="ARBA00004651"/>
    </source>
</evidence>
<dbReference type="Proteomes" id="UP000180088">
    <property type="component" value="Unassembled WGS sequence"/>
</dbReference>
<protein>
    <submittedName>
        <fullName evidence="7">Sugar ABC transporter permease</fullName>
    </submittedName>
</protein>
<feature type="transmembrane region" description="Helical" evidence="6">
    <location>
        <begin position="63"/>
        <end position="82"/>
    </location>
</feature>
<dbReference type="Pfam" id="PF02653">
    <property type="entry name" value="BPD_transp_2"/>
    <property type="match status" value="1"/>
</dbReference>